<protein>
    <submittedName>
        <fullName evidence="1">Uncharacterized protein</fullName>
    </submittedName>
</protein>
<accession>G7WG76</accession>
<dbReference type="HOGENOM" id="CLU_2860419_0_0_9"/>
<name>G7WG76_DESOD</name>
<dbReference type="KEGG" id="dor:Desor_4767"/>
<reference evidence="1 2" key="2">
    <citation type="journal article" date="2012" name="J. Bacteriol.">
        <title>Complete genome sequences of Desulfosporosinus orientis DSM765T, Desulfosporosinus youngiae DSM17734T, Desulfosporosinus meridiei DSM13257T, and Desulfosporosinus acidiphilus DSM22704T.</title>
        <authorList>
            <person name="Pester M."/>
            <person name="Brambilla E."/>
            <person name="Alazard D."/>
            <person name="Rattei T."/>
            <person name="Weinmaier T."/>
            <person name="Han J."/>
            <person name="Lucas S."/>
            <person name="Lapidus A."/>
            <person name="Cheng J.F."/>
            <person name="Goodwin L."/>
            <person name="Pitluck S."/>
            <person name="Peters L."/>
            <person name="Ovchinnikova G."/>
            <person name="Teshima H."/>
            <person name="Detter J.C."/>
            <person name="Han C.S."/>
            <person name="Tapia R."/>
            <person name="Land M.L."/>
            <person name="Hauser L."/>
            <person name="Kyrpides N.C."/>
            <person name="Ivanova N.N."/>
            <person name="Pagani I."/>
            <person name="Huntmann M."/>
            <person name="Wei C.L."/>
            <person name="Davenport K.W."/>
            <person name="Daligault H."/>
            <person name="Chain P.S."/>
            <person name="Chen A."/>
            <person name="Mavromatis K."/>
            <person name="Markowitz V."/>
            <person name="Szeto E."/>
            <person name="Mikhailova N."/>
            <person name="Pati A."/>
            <person name="Wagner M."/>
            <person name="Woyke T."/>
            <person name="Ollivier B."/>
            <person name="Klenk H.P."/>
            <person name="Spring S."/>
            <person name="Loy A."/>
        </authorList>
    </citation>
    <scope>NUCLEOTIDE SEQUENCE [LARGE SCALE GENOMIC DNA]</scope>
    <source>
        <strain evidence="2">ATCC 19365 / DSM 765 / NCIMB 8382 / VKM B-1628</strain>
    </source>
</reference>
<dbReference type="Proteomes" id="UP000006346">
    <property type="component" value="Chromosome"/>
</dbReference>
<sequence>MQIFKYEQKEIEYLKSRDKRLGAAIDKIGMIKREIIGIKKSIHAMVLLHHCIFGRFLFEHITDK</sequence>
<reference evidence="2" key="1">
    <citation type="submission" date="2011-11" db="EMBL/GenBank/DDBJ databases">
        <title>Complete sequence of Desulfosporosinus orientis DSM 765.</title>
        <authorList>
            <person name="Lucas S."/>
            <person name="Han J."/>
            <person name="Lapidus A."/>
            <person name="Cheng J.-F."/>
            <person name="Goodwin L."/>
            <person name="Pitluck S."/>
            <person name="Peters L."/>
            <person name="Ovchinnikova G."/>
            <person name="Teshima H."/>
            <person name="Detter J.C."/>
            <person name="Han C."/>
            <person name="Tapia R."/>
            <person name="Land M."/>
            <person name="Hauser L."/>
            <person name="Kyrpides N."/>
            <person name="Ivanova N."/>
            <person name="Pagani I."/>
            <person name="Pester M."/>
            <person name="Spring S."/>
            <person name="Ollivier B."/>
            <person name="Rattei T."/>
            <person name="Klenk H.-P."/>
            <person name="Wagner M."/>
            <person name="Loy A."/>
            <person name="Woyke T."/>
        </authorList>
    </citation>
    <scope>NUCLEOTIDE SEQUENCE [LARGE SCALE GENOMIC DNA]</scope>
    <source>
        <strain evidence="2">ATCC 19365 / DSM 765 / NCIMB 8382 / VKM B-1628</strain>
    </source>
</reference>
<proteinExistence type="predicted"/>
<keyword evidence="2" id="KW-1185">Reference proteome</keyword>
<dbReference type="STRING" id="768706.Desor_4767"/>
<dbReference type="AlphaFoldDB" id="G7WG76"/>
<evidence type="ECO:0000313" key="1">
    <source>
        <dbReference type="EMBL" id="AET70170.1"/>
    </source>
</evidence>
<evidence type="ECO:0000313" key="2">
    <source>
        <dbReference type="Proteomes" id="UP000006346"/>
    </source>
</evidence>
<dbReference type="RefSeq" id="WP_014186977.1">
    <property type="nucleotide sequence ID" value="NC_016584.1"/>
</dbReference>
<dbReference type="PATRIC" id="fig|768706.3.peg.4847"/>
<dbReference type="EMBL" id="CP003108">
    <property type="protein sequence ID" value="AET70170.1"/>
    <property type="molecule type" value="Genomic_DNA"/>
</dbReference>
<gene>
    <name evidence="1" type="ordered locus">Desor_4767</name>
</gene>
<organism evidence="1 2">
    <name type="scientific">Desulfosporosinus orientis (strain ATCC 19365 / DSM 765 / NCIMB 8382 / VKM B-1628 / Singapore I)</name>
    <name type="common">Desulfotomaculum orientis</name>
    <dbReference type="NCBI Taxonomy" id="768706"/>
    <lineage>
        <taxon>Bacteria</taxon>
        <taxon>Bacillati</taxon>
        <taxon>Bacillota</taxon>
        <taxon>Clostridia</taxon>
        <taxon>Eubacteriales</taxon>
        <taxon>Desulfitobacteriaceae</taxon>
        <taxon>Desulfosporosinus</taxon>
    </lineage>
</organism>